<dbReference type="AlphaFoldDB" id="A0A7K3VXN2"/>
<evidence type="ECO:0000256" key="4">
    <source>
        <dbReference type="ARBA" id="ARBA00022692"/>
    </source>
</evidence>
<evidence type="ECO:0000256" key="6">
    <source>
        <dbReference type="ARBA" id="ARBA00022989"/>
    </source>
</evidence>
<dbReference type="GO" id="GO:0005886">
    <property type="term" value="C:plasma membrane"/>
    <property type="evidence" value="ECO:0007669"/>
    <property type="project" value="UniProtKB-SubCell"/>
</dbReference>
<dbReference type="CDD" id="cd06582">
    <property type="entry name" value="TM_PBP1_LivH_like"/>
    <property type="match status" value="1"/>
</dbReference>
<dbReference type="InterPro" id="IPR001851">
    <property type="entry name" value="ABC_transp_permease"/>
</dbReference>
<feature type="transmembrane region" description="Helical" evidence="9">
    <location>
        <begin position="184"/>
        <end position="202"/>
    </location>
</feature>
<feature type="transmembrane region" description="Helical" evidence="9">
    <location>
        <begin position="259"/>
        <end position="277"/>
    </location>
</feature>
<feature type="transmembrane region" description="Helical" evidence="9">
    <location>
        <begin position="44"/>
        <end position="73"/>
    </location>
</feature>
<comment type="subcellular location">
    <subcellularLocation>
        <location evidence="1">Cell membrane</location>
        <topology evidence="1">Multi-pass membrane protein</topology>
    </subcellularLocation>
</comment>
<keyword evidence="3" id="KW-1003">Cell membrane</keyword>
<feature type="transmembrane region" description="Helical" evidence="9">
    <location>
        <begin position="85"/>
        <end position="104"/>
    </location>
</feature>
<keyword evidence="4 9" id="KW-0812">Transmembrane</keyword>
<evidence type="ECO:0000256" key="2">
    <source>
        <dbReference type="ARBA" id="ARBA00022448"/>
    </source>
</evidence>
<dbReference type="InterPro" id="IPR052157">
    <property type="entry name" value="BCAA_transport_permease"/>
</dbReference>
<keyword evidence="2" id="KW-0813">Transport</keyword>
<feature type="transmembrane region" description="Helical" evidence="9">
    <location>
        <begin position="214"/>
        <end position="247"/>
    </location>
</feature>
<reference evidence="10 11" key="1">
    <citation type="submission" date="2020-02" db="EMBL/GenBank/DDBJ databases">
        <title>Geodermatophilus sabuli CPCC 205279 I12A-02694.</title>
        <authorList>
            <person name="Jiang Z."/>
        </authorList>
    </citation>
    <scope>NUCLEOTIDE SEQUENCE [LARGE SCALE GENOMIC DNA]</scope>
    <source>
        <strain evidence="10 11">I12A-02694</strain>
    </source>
</reference>
<dbReference type="Proteomes" id="UP000470246">
    <property type="component" value="Unassembled WGS sequence"/>
</dbReference>
<keyword evidence="7 9" id="KW-0472">Membrane</keyword>
<feature type="transmembrane region" description="Helical" evidence="9">
    <location>
        <begin position="133"/>
        <end position="153"/>
    </location>
</feature>
<evidence type="ECO:0000256" key="3">
    <source>
        <dbReference type="ARBA" id="ARBA00022475"/>
    </source>
</evidence>
<evidence type="ECO:0000313" key="10">
    <source>
        <dbReference type="EMBL" id="NEK56853.1"/>
    </source>
</evidence>
<gene>
    <name evidence="10" type="ORF">GCU56_03070</name>
</gene>
<organism evidence="10 11">
    <name type="scientific">Geodermatophilus sabuli</name>
    <dbReference type="NCBI Taxonomy" id="1564158"/>
    <lineage>
        <taxon>Bacteria</taxon>
        <taxon>Bacillati</taxon>
        <taxon>Actinomycetota</taxon>
        <taxon>Actinomycetes</taxon>
        <taxon>Geodermatophilales</taxon>
        <taxon>Geodermatophilaceae</taxon>
        <taxon>Geodermatophilus</taxon>
    </lineage>
</organism>
<keyword evidence="5" id="KW-0029">Amino-acid transport</keyword>
<keyword evidence="6 9" id="KW-1133">Transmembrane helix</keyword>
<evidence type="ECO:0000256" key="9">
    <source>
        <dbReference type="SAM" id="Phobius"/>
    </source>
</evidence>
<comment type="similarity">
    <text evidence="8">Belongs to the binding-protein-dependent transport system permease family. LivHM subfamily.</text>
</comment>
<dbReference type="GO" id="GO:0006865">
    <property type="term" value="P:amino acid transport"/>
    <property type="evidence" value="ECO:0007669"/>
    <property type="project" value="UniProtKB-KW"/>
</dbReference>
<sequence length="286" mass="28969">MSLIIATLSGAAVLVPLVVAMNLLFRVSGVANFGAGHFTVFAGSFAAYFASLGAFTSALLTVLATVVASVVAYFTAILPARRANVAPIGLTISTLGFGLVLGWLTHEIFGGAAHNIEPWVGGTVEILGTRVSVQRLVVIGAAAVLLFCLYLIFDRTLIGRTLAAVAQDSELAEMYGVRSRKFELLAWVVGGVGLAAGGLFQASLASVSVDTAPILLVNTFVAAVIGGLGSLAGSVAGAVVLSAGIAVTTEIGFGGKESVVVLLVLAAVLVVRPRGLFGSGAIGERV</sequence>
<proteinExistence type="inferred from homology"/>
<dbReference type="EMBL" id="JAAGWF010000004">
    <property type="protein sequence ID" value="NEK56853.1"/>
    <property type="molecule type" value="Genomic_DNA"/>
</dbReference>
<dbReference type="PANTHER" id="PTHR11795:SF450">
    <property type="entry name" value="ABC TRANSPORTER PERMEASE PROTEIN"/>
    <property type="match status" value="1"/>
</dbReference>
<accession>A0A7K3VXN2</accession>
<evidence type="ECO:0000313" key="11">
    <source>
        <dbReference type="Proteomes" id="UP000470246"/>
    </source>
</evidence>
<evidence type="ECO:0000256" key="5">
    <source>
        <dbReference type="ARBA" id="ARBA00022970"/>
    </source>
</evidence>
<evidence type="ECO:0000256" key="7">
    <source>
        <dbReference type="ARBA" id="ARBA00023136"/>
    </source>
</evidence>
<keyword evidence="11" id="KW-1185">Reference proteome</keyword>
<evidence type="ECO:0000256" key="1">
    <source>
        <dbReference type="ARBA" id="ARBA00004651"/>
    </source>
</evidence>
<evidence type="ECO:0000256" key="8">
    <source>
        <dbReference type="ARBA" id="ARBA00037998"/>
    </source>
</evidence>
<dbReference type="Pfam" id="PF02653">
    <property type="entry name" value="BPD_transp_2"/>
    <property type="match status" value="1"/>
</dbReference>
<dbReference type="GO" id="GO:0022857">
    <property type="term" value="F:transmembrane transporter activity"/>
    <property type="evidence" value="ECO:0007669"/>
    <property type="project" value="InterPro"/>
</dbReference>
<dbReference type="RefSeq" id="WP_163480051.1">
    <property type="nucleotide sequence ID" value="NZ_JAAGWF010000004.1"/>
</dbReference>
<dbReference type="PANTHER" id="PTHR11795">
    <property type="entry name" value="BRANCHED-CHAIN AMINO ACID TRANSPORT SYSTEM PERMEASE PROTEIN LIVH"/>
    <property type="match status" value="1"/>
</dbReference>
<protein>
    <submittedName>
        <fullName evidence="10">Branched-chain amino acid ABC transporter permease</fullName>
    </submittedName>
</protein>
<name>A0A7K3VXN2_9ACTN</name>
<comment type="caution">
    <text evidence="10">The sequence shown here is derived from an EMBL/GenBank/DDBJ whole genome shotgun (WGS) entry which is preliminary data.</text>
</comment>